<evidence type="ECO:0000313" key="3">
    <source>
        <dbReference type="Proteomes" id="UP001519345"/>
    </source>
</evidence>
<sequence length="312" mass="36796">MKGRKKPLVLKKYEILMVYLKRNFPRFKDVQQEYQKSKKGYEGELQVDYHLEQILSHPFLILHDVCLKVQGRTFQIDNLIITQSAMFKVEVKNFQGTLIFDTILDQFTRDNGESETGFSHPISQAELQRLHLQQWLQEKKIPSIPIYSFIAISDPSTIIKVEGDREEISKVVAHGAHIPRKILELNKQLPAHAALQDRTIGTMIRKECLDYDIDIMKRHDVKMSDLLPGVQCPACRVLGMERIYNNWRCRKCNHRSPHAHEQTLNDYMLLGNTWITNSECRWWLQVESRNIVTRLLKKSKLVYNAKRRRWEK</sequence>
<reference evidence="2 3" key="1">
    <citation type="submission" date="2021-03" db="EMBL/GenBank/DDBJ databases">
        <title>Genomic Encyclopedia of Type Strains, Phase IV (KMG-IV): sequencing the most valuable type-strain genomes for metagenomic binning, comparative biology and taxonomic classification.</title>
        <authorList>
            <person name="Goeker M."/>
        </authorList>
    </citation>
    <scope>NUCLEOTIDE SEQUENCE [LARGE SCALE GENOMIC DNA]</scope>
    <source>
        <strain evidence="2 3">DSM 25609</strain>
    </source>
</reference>
<comment type="caution">
    <text evidence="2">The sequence shown here is derived from an EMBL/GenBank/DDBJ whole genome shotgun (WGS) entry which is preliminary data.</text>
</comment>
<proteinExistence type="predicted"/>
<dbReference type="EMBL" id="JAGGKX010000005">
    <property type="protein sequence ID" value="MBP1969218.1"/>
    <property type="molecule type" value="Genomic_DNA"/>
</dbReference>
<protein>
    <recommendedName>
        <fullName evidence="1">NERD domain-containing protein</fullName>
    </recommendedName>
</protein>
<feature type="domain" description="NERD" evidence="1">
    <location>
        <begin position="39"/>
        <end position="155"/>
    </location>
</feature>
<evidence type="ECO:0000313" key="2">
    <source>
        <dbReference type="EMBL" id="MBP1969218.1"/>
    </source>
</evidence>
<dbReference type="PROSITE" id="PS50965">
    <property type="entry name" value="NERD"/>
    <property type="match status" value="1"/>
</dbReference>
<name>A0ABS4IED4_9BACI</name>
<accession>A0ABS4IED4</accession>
<evidence type="ECO:0000259" key="1">
    <source>
        <dbReference type="PROSITE" id="PS50965"/>
    </source>
</evidence>
<dbReference type="Pfam" id="PF08378">
    <property type="entry name" value="NERD"/>
    <property type="match status" value="1"/>
</dbReference>
<dbReference type="InterPro" id="IPR011528">
    <property type="entry name" value="NERD"/>
</dbReference>
<dbReference type="RefSeq" id="WP_209462426.1">
    <property type="nucleotide sequence ID" value="NZ_CP110224.1"/>
</dbReference>
<keyword evidence="3" id="KW-1185">Reference proteome</keyword>
<dbReference type="Proteomes" id="UP001519345">
    <property type="component" value="Unassembled WGS sequence"/>
</dbReference>
<gene>
    <name evidence="2" type="ORF">J2Z83_001322</name>
</gene>
<organism evidence="2 3">
    <name type="scientific">Virgibacillus natechei</name>
    <dbReference type="NCBI Taxonomy" id="1216297"/>
    <lineage>
        <taxon>Bacteria</taxon>
        <taxon>Bacillati</taxon>
        <taxon>Bacillota</taxon>
        <taxon>Bacilli</taxon>
        <taxon>Bacillales</taxon>
        <taxon>Bacillaceae</taxon>
        <taxon>Virgibacillus</taxon>
    </lineage>
</organism>